<gene>
    <name evidence="2" type="ORF">ACFYU5_34870</name>
</gene>
<dbReference type="Proteomes" id="UP001601442">
    <property type="component" value="Unassembled WGS sequence"/>
</dbReference>
<dbReference type="EMBL" id="JBIAMT010000010">
    <property type="protein sequence ID" value="MFF0501617.1"/>
    <property type="molecule type" value="Genomic_DNA"/>
</dbReference>
<comment type="caution">
    <text evidence="2">The sequence shown here is derived from an EMBL/GenBank/DDBJ whole genome shotgun (WGS) entry which is preliminary data.</text>
</comment>
<feature type="chain" id="PRO_5045144458" evidence="1">
    <location>
        <begin position="26"/>
        <end position="173"/>
    </location>
</feature>
<evidence type="ECO:0000256" key="1">
    <source>
        <dbReference type="SAM" id="SignalP"/>
    </source>
</evidence>
<organism evidence="2 3">
    <name type="scientific">Nocardia aobensis</name>
    <dbReference type="NCBI Taxonomy" id="257277"/>
    <lineage>
        <taxon>Bacteria</taxon>
        <taxon>Bacillati</taxon>
        <taxon>Actinomycetota</taxon>
        <taxon>Actinomycetes</taxon>
        <taxon>Mycobacteriales</taxon>
        <taxon>Nocardiaceae</taxon>
        <taxon>Nocardia</taxon>
    </lineage>
</organism>
<dbReference type="Pfam" id="PF12079">
    <property type="entry name" value="DUF3558"/>
    <property type="match status" value="1"/>
</dbReference>
<proteinExistence type="predicted"/>
<keyword evidence="3" id="KW-1185">Reference proteome</keyword>
<reference evidence="2 3" key="1">
    <citation type="submission" date="2024-10" db="EMBL/GenBank/DDBJ databases">
        <title>The Natural Products Discovery Center: Release of the First 8490 Sequenced Strains for Exploring Actinobacteria Biosynthetic Diversity.</title>
        <authorList>
            <person name="Kalkreuter E."/>
            <person name="Kautsar S.A."/>
            <person name="Yang D."/>
            <person name="Bader C.D."/>
            <person name="Teijaro C.N."/>
            <person name="Fluegel L."/>
            <person name="Davis C.M."/>
            <person name="Simpson J.R."/>
            <person name="Lauterbach L."/>
            <person name="Steele A.D."/>
            <person name="Gui C."/>
            <person name="Meng S."/>
            <person name="Li G."/>
            <person name="Viehrig K."/>
            <person name="Ye F."/>
            <person name="Su P."/>
            <person name="Kiefer A.F."/>
            <person name="Nichols A."/>
            <person name="Cepeda A.J."/>
            <person name="Yan W."/>
            <person name="Fan B."/>
            <person name="Jiang Y."/>
            <person name="Adhikari A."/>
            <person name="Zheng C.-J."/>
            <person name="Schuster L."/>
            <person name="Cowan T.M."/>
            <person name="Smanski M.J."/>
            <person name="Chevrette M.G."/>
            <person name="De Carvalho L.P.S."/>
            <person name="Shen B."/>
        </authorList>
    </citation>
    <scope>NUCLEOTIDE SEQUENCE [LARGE SCALE GENOMIC DNA]</scope>
    <source>
        <strain evidence="2 3">NPDC004119</strain>
    </source>
</reference>
<dbReference type="RefSeq" id="WP_387401629.1">
    <property type="nucleotide sequence ID" value="NZ_JBIAMT010000010.1"/>
</dbReference>
<feature type="signal peptide" evidence="1">
    <location>
        <begin position="1"/>
        <end position="25"/>
    </location>
</feature>
<name>A0ABW6PER4_9NOCA</name>
<evidence type="ECO:0000313" key="2">
    <source>
        <dbReference type="EMBL" id="MFF0501617.1"/>
    </source>
</evidence>
<dbReference type="PROSITE" id="PS51257">
    <property type="entry name" value="PROKAR_LIPOPROTEIN"/>
    <property type="match status" value="1"/>
</dbReference>
<protein>
    <submittedName>
        <fullName evidence="2">DUF3558 domain-containing protein</fullName>
    </submittedName>
</protein>
<accession>A0ABW6PER4</accession>
<sequence length="173" mass="18297">MKLAPIAAVCAAAAFLAGCSSTTSGSPASPTTDKAAELWDPCTISDTTMQAAGMNPASKQNGIAGVGQHGWKICSWRGERFGLTVYSTAKGVDYFKAKPENTDFQPVTVAGRSGEQFRVNGTTRDLKCDMVFPDKQGVVQVTLLGWPSDYDQITDACGELTQAAAKLLPQMPE</sequence>
<dbReference type="InterPro" id="IPR024520">
    <property type="entry name" value="DUF3558"/>
</dbReference>
<evidence type="ECO:0000313" key="3">
    <source>
        <dbReference type="Proteomes" id="UP001601442"/>
    </source>
</evidence>
<keyword evidence="1" id="KW-0732">Signal</keyword>